<dbReference type="PANTHER" id="PTHR42678">
    <property type="entry name" value="AMIDASE"/>
    <property type="match status" value="1"/>
</dbReference>
<keyword evidence="3" id="KW-1185">Reference proteome</keyword>
<name>A0ABW0W6S9_9BACL</name>
<evidence type="ECO:0000313" key="3">
    <source>
        <dbReference type="Proteomes" id="UP001596047"/>
    </source>
</evidence>
<accession>A0ABW0W6S9</accession>
<dbReference type="InterPro" id="IPR036928">
    <property type="entry name" value="AS_sf"/>
</dbReference>
<dbReference type="RefSeq" id="WP_379192862.1">
    <property type="nucleotide sequence ID" value="NZ_JBHSOW010000146.1"/>
</dbReference>
<dbReference type="Gene3D" id="3.90.1300.10">
    <property type="entry name" value="Amidase signature (AS) domain"/>
    <property type="match status" value="1"/>
</dbReference>
<feature type="non-terminal residue" evidence="2">
    <location>
        <position position="1"/>
    </location>
</feature>
<organism evidence="2 3">
    <name type="scientific">Paenibacillus solisilvae</name>
    <dbReference type="NCBI Taxonomy" id="2486751"/>
    <lineage>
        <taxon>Bacteria</taxon>
        <taxon>Bacillati</taxon>
        <taxon>Bacillota</taxon>
        <taxon>Bacilli</taxon>
        <taxon>Bacillales</taxon>
        <taxon>Paenibacillaceae</taxon>
        <taxon>Paenibacillus</taxon>
    </lineage>
</organism>
<comment type="caution">
    <text evidence="2">The sequence shown here is derived from an EMBL/GenBank/DDBJ whole genome shotgun (WGS) entry which is preliminary data.</text>
</comment>
<protein>
    <submittedName>
        <fullName evidence="2">Amidase family protein</fullName>
    </submittedName>
</protein>
<reference evidence="3" key="1">
    <citation type="journal article" date="2019" name="Int. J. Syst. Evol. Microbiol.">
        <title>The Global Catalogue of Microorganisms (GCM) 10K type strain sequencing project: providing services to taxonomists for standard genome sequencing and annotation.</title>
        <authorList>
            <consortium name="The Broad Institute Genomics Platform"/>
            <consortium name="The Broad Institute Genome Sequencing Center for Infectious Disease"/>
            <person name="Wu L."/>
            <person name="Ma J."/>
        </authorList>
    </citation>
    <scope>NUCLEOTIDE SEQUENCE [LARGE SCALE GENOMIC DNA]</scope>
    <source>
        <strain evidence="3">CGMCC 1.3240</strain>
    </source>
</reference>
<sequence>PFSLTFDVGGPITRSVADAAIVLGVVAGADPDDPATYQSIGRSYKDYTPFLKKNGLKGARIGVLRNYFGANAEVDQSVNVAIKDMQKQGAVIVDSLKTPQDLIDVSGKIFSTISDLEFKWQLEDYFKTRGDAFPFKTLSDIISDAEKNNVPINAGVLGRLKTSEAREGLQDPYYQATLKNGPEMFRRVIDQILKDNDLDAVVFPTSFCTAQPIPGVNDASYKCGEAPISSNLASLSGYPSISVPTGFASDGLPISISFLSGAYSEPTLIKLAYSYEQATHHRKPPQFLK</sequence>
<dbReference type="SUPFAM" id="SSF75304">
    <property type="entry name" value="Amidase signature (AS) enzymes"/>
    <property type="match status" value="1"/>
</dbReference>
<evidence type="ECO:0000313" key="2">
    <source>
        <dbReference type="EMBL" id="MFC5653862.1"/>
    </source>
</evidence>
<dbReference type="InterPro" id="IPR023631">
    <property type="entry name" value="Amidase_dom"/>
</dbReference>
<dbReference type="Proteomes" id="UP001596047">
    <property type="component" value="Unassembled WGS sequence"/>
</dbReference>
<proteinExistence type="predicted"/>
<feature type="domain" description="Amidase" evidence="1">
    <location>
        <begin position="2"/>
        <end position="268"/>
    </location>
</feature>
<dbReference type="PANTHER" id="PTHR42678:SF34">
    <property type="entry name" value="OS04G0183300 PROTEIN"/>
    <property type="match status" value="1"/>
</dbReference>
<dbReference type="Pfam" id="PF01425">
    <property type="entry name" value="Amidase"/>
    <property type="match status" value="1"/>
</dbReference>
<gene>
    <name evidence="2" type="ORF">ACFPYJ_33085</name>
</gene>
<evidence type="ECO:0000259" key="1">
    <source>
        <dbReference type="Pfam" id="PF01425"/>
    </source>
</evidence>
<dbReference type="EMBL" id="JBHSOW010000146">
    <property type="protein sequence ID" value="MFC5653862.1"/>
    <property type="molecule type" value="Genomic_DNA"/>
</dbReference>